<accession>A0A4Z1NR82</accession>
<dbReference type="Proteomes" id="UP000298493">
    <property type="component" value="Unassembled WGS sequence"/>
</dbReference>
<protein>
    <submittedName>
        <fullName evidence="1">Uncharacterized protein</fullName>
    </submittedName>
</protein>
<dbReference type="EMBL" id="SNSC02000016">
    <property type="protein sequence ID" value="TID17314.1"/>
    <property type="molecule type" value="Genomic_DNA"/>
</dbReference>
<proteinExistence type="predicted"/>
<name>A0A4Z1NR82_9PEZI</name>
<organism evidence="1 2">
    <name type="scientific">Venturia nashicola</name>
    <dbReference type="NCBI Taxonomy" id="86259"/>
    <lineage>
        <taxon>Eukaryota</taxon>
        <taxon>Fungi</taxon>
        <taxon>Dikarya</taxon>
        <taxon>Ascomycota</taxon>
        <taxon>Pezizomycotina</taxon>
        <taxon>Dothideomycetes</taxon>
        <taxon>Pleosporomycetidae</taxon>
        <taxon>Venturiales</taxon>
        <taxon>Venturiaceae</taxon>
        <taxon>Venturia</taxon>
    </lineage>
</organism>
<gene>
    <name evidence="1" type="ORF">E6O75_ATG08060</name>
</gene>
<evidence type="ECO:0000313" key="2">
    <source>
        <dbReference type="Proteomes" id="UP000298493"/>
    </source>
</evidence>
<evidence type="ECO:0000313" key="1">
    <source>
        <dbReference type="EMBL" id="TID17314.1"/>
    </source>
</evidence>
<keyword evidence="2" id="KW-1185">Reference proteome</keyword>
<comment type="caution">
    <text evidence="1">The sequence shown here is derived from an EMBL/GenBank/DDBJ whole genome shotgun (WGS) entry which is preliminary data.</text>
</comment>
<dbReference type="AlphaFoldDB" id="A0A4Z1NR82"/>
<sequence>MNTLKRTDSTIVITVQDKAGIQPVQEKLWTKEVKKALGPRYGISISVGEEAPPVSSLQSPVFSLQENAILGSFVFFFGVVTKSRSAFVAENCRGNLSFPIGDLVSDRKAKPRLPTTPM</sequence>
<reference evidence="1 2" key="1">
    <citation type="submission" date="2019-04" db="EMBL/GenBank/DDBJ databases">
        <title>High contiguity whole genome sequence and gene annotation resource for two Venturia nashicola isolates.</title>
        <authorList>
            <person name="Prokchorchik M."/>
            <person name="Won K."/>
            <person name="Lee Y."/>
            <person name="Choi E.D."/>
            <person name="Segonzac C."/>
            <person name="Sohn K.H."/>
        </authorList>
    </citation>
    <scope>NUCLEOTIDE SEQUENCE [LARGE SCALE GENOMIC DNA]</scope>
    <source>
        <strain evidence="1 2">PRI2</strain>
    </source>
</reference>